<keyword evidence="2" id="KW-1185">Reference proteome</keyword>
<evidence type="ECO:0000313" key="1">
    <source>
        <dbReference type="EMBL" id="KAJ3249816.1"/>
    </source>
</evidence>
<accession>A0AAD5XZN1</accession>
<sequence length="161" mass="19122">MDYTEEITKLEGLKKVMLQLIIRNGSHYIHFMNKSNDAVAETTKIRSRQRQRTKDGFILNQHPTHKPGYHSLGANEQFEARQLYEKQLFEHQQDEKLIQELQQQSENSRHQAAIRFKNMPELYETFDNFSRLVYELTHPEAILQNENDTQNNQNFEGPDCK</sequence>
<protein>
    <submittedName>
        <fullName evidence="1">Uncharacterized protein</fullName>
    </submittedName>
</protein>
<reference evidence="1" key="1">
    <citation type="submission" date="2020-05" db="EMBL/GenBank/DDBJ databases">
        <title>Phylogenomic resolution of chytrid fungi.</title>
        <authorList>
            <person name="Stajich J.E."/>
            <person name="Amses K."/>
            <person name="Simmons R."/>
            <person name="Seto K."/>
            <person name="Myers J."/>
            <person name="Bonds A."/>
            <person name="Quandt C.A."/>
            <person name="Barry K."/>
            <person name="Liu P."/>
            <person name="Grigoriev I."/>
            <person name="Longcore J.E."/>
            <person name="James T.Y."/>
        </authorList>
    </citation>
    <scope>NUCLEOTIDE SEQUENCE</scope>
    <source>
        <strain evidence="1">PLAUS21</strain>
    </source>
</reference>
<comment type="caution">
    <text evidence="1">The sequence shown here is derived from an EMBL/GenBank/DDBJ whole genome shotgun (WGS) entry which is preliminary data.</text>
</comment>
<name>A0AAD5XZN1_9FUNG</name>
<dbReference type="AlphaFoldDB" id="A0AAD5XZN1"/>
<gene>
    <name evidence="1" type="ORF">HK103_004372</name>
</gene>
<evidence type="ECO:0000313" key="2">
    <source>
        <dbReference type="Proteomes" id="UP001210925"/>
    </source>
</evidence>
<proteinExistence type="predicted"/>
<dbReference type="EMBL" id="JADGKB010000356">
    <property type="protein sequence ID" value="KAJ3249816.1"/>
    <property type="molecule type" value="Genomic_DNA"/>
</dbReference>
<organism evidence="1 2">
    <name type="scientific">Boothiomyces macroporosus</name>
    <dbReference type="NCBI Taxonomy" id="261099"/>
    <lineage>
        <taxon>Eukaryota</taxon>
        <taxon>Fungi</taxon>
        <taxon>Fungi incertae sedis</taxon>
        <taxon>Chytridiomycota</taxon>
        <taxon>Chytridiomycota incertae sedis</taxon>
        <taxon>Chytridiomycetes</taxon>
        <taxon>Rhizophydiales</taxon>
        <taxon>Terramycetaceae</taxon>
        <taxon>Boothiomyces</taxon>
    </lineage>
</organism>
<dbReference type="Proteomes" id="UP001210925">
    <property type="component" value="Unassembled WGS sequence"/>
</dbReference>